<keyword evidence="4" id="KW-1185">Reference proteome</keyword>
<feature type="compositionally biased region" description="Polar residues" evidence="1">
    <location>
        <begin position="83"/>
        <end position="97"/>
    </location>
</feature>
<evidence type="ECO:0000256" key="1">
    <source>
        <dbReference type="SAM" id="MobiDB-lite"/>
    </source>
</evidence>
<evidence type="ECO:0000313" key="4">
    <source>
        <dbReference type="Proteomes" id="UP000010474"/>
    </source>
</evidence>
<name>K9ZR77_ANACC</name>
<dbReference type="InterPro" id="IPR045475">
    <property type="entry name" value="iSTAND"/>
</dbReference>
<evidence type="ECO:0000313" key="3">
    <source>
        <dbReference type="EMBL" id="AFZ61269.1"/>
    </source>
</evidence>
<gene>
    <name evidence="3" type="ordered locus">Anacy_5986</name>
</gene>
<dbReference type="Pfam" id="PF19995">
    <property type="entry name" value="iSTAND"/>
    <property type="match status" value="1"/>
</dbReference>
<keyword evidence="3" id="KW-0614">Plasmid</keyword>
<feature type="region of interest" description="Disordered" evidence="1">
    <location>
        <begin position="80"/>
        <end position="100"/>
    </location>
</feature>
<dbReference type="Gene3D" id="1.10.287.1490">
    <property type="match status" value="1"/>
</dbReference>
<accession>K9ZR77</accession>
<dbReference type="RefSeq" id="WP_015217739.1">
    <property type="nucleotide sequence ID" value="NC_019773.1"/>
</dbReference>
<reference evidence="4" key="1">
    <citation type="journal article" date="2013" name="Proc. Natl. Acad. Sci. U.S.A.">
        <title>Improving the coverage of the cyanobacterial phylum using diversity-driven genome sequencing.</title>
        <authorList>
            <person name="Shih P.M."/>
            <person name="Wu D."/>
            <person name="Latifi A."/>
            <person name="Axen S.D."/>
            <person name="Fewer D.P."/>
            <person name="Talla E."/>
            <person name="Calteau A."/>
            <person name="Cai F."/>
            <person name="Tandeau de Marsac N."/>
            <person name="Rippka R."/>
            <person name="Herdman M."/>
            <person name="Sivonen K."/>
            <person name="Coursin T."/>
            <person name="Laurent T."/>
            <person name="Goodwin L."/>
            <person name="Nolan M."/>
            <person name="Davenport K.W."/>
            <person name="Han C.S."/>
            <person name="Rubin E.M."/>
            <person name="Eisen J.A."/>
            <person name="Woyke T."/>
            <person name="Gugger M."/>
            <person name="Kerfeld C.A."/>
        </authorList>
    </citation>
    <scope>NUCLEOTIDE SEQUENCE [LARGE SCALE GENOMIC DNA]</scope>
    <source>
        <strain evidence="4">ATCC 27899 / PCC 7122</strain>
    </source>
</reference>
<dbReference type="PATRIC" id="fig|272123.3.peg.6497"/>
<dbReference type="HOGENOM" id="CLU_820926_0_0_3"/>
<dbReference type="Proteomes" id="UP000010474">
    <property type="component" value="Plasmid pANACY.03"/>
</dbReference>
<organism evidence="3 4">
    <name type="scientific">Anabaena cylindrica (strain ATCC 27899 / PCC 7122)</name>
    <dbReference type="NCBI Taxonomy" id="272123"/>
    <lineage>
        <taxon>Bacteria</taxon>
        <taxon>Bacillati</taxon>
        <taxon>Cyanobacteriota</taxon>
        <taxon>Cyanophyceae</taxon>
        <taxon>Nostocales</taxon>
        <taxon>Nostocaceae</taxon>
        <taxon>Anabaena</taxon>
    </lineage>
</organism>
<dbReference type="AlphaFoldDB" id="K9ZR77"/>
<geneLocation type="plasmid" evidence="3 4">
    <name>pANACY.03</name>
</geneLocation>
<dbReference type="EMBL" id="CP003662">
    <property type="protein sequence ID" value="AFZ61269.1"/>
    <property type="molecule type" value="Genomic_DNA"/>
</dbReference>
<proteinExistence type="predicted"/>
<evidence type="ECO:0000259" key="2">
    <source>
        <dbReference type="Pfam" id="PF19995"/>
    </source>
</evidence>
<dbReference type="OrthoDB" id="467771at2"/>
<dbReference type="KEGG" id="acy:Anacy_5986"/>
<sequence length="359" mass="41477">MVSIGRLKNLENRKEDIESQIAELQNLSNKCTQDIKAEPNAARRSQLNTQIDNYSTEIDELYEKLENIEKQINQLKSEEKDLSSNNHLDNPNNQQQSKIDESLRYIDFKRALDTFEKIQSQFNREGDVALFFMEEHLIKRGDLCLQRLRDDLTPNTSTLHRQHFRHCPVTYTSGNLEAVMQGIASFFEVKQEEITPEAVIQKIGNSLQNNSVLFIEIHCDISDSCEIEPLIPWFINDFWQPLRARITGLIEDYDGIKVIAIIISDVLLNPKLSTEQLSLYCDDDHHCFSRNKLIQIPLENWTKDDITNWLIKYGNPGLKRSDRNTIANKIYARTQGLPTAVCYALQQQWGTLTCLPTSC</sequence>
<feature type="domain" description="Inactive STAND" evidence="2">
    <location>
        <begin position="105"/>
        <end position="246"/>
    </location>
</feature>
<protein>
    <recommendedName>
        <fullName evidence="2">Inactive STAND domain-containing protein</fullName>
    </recommendedName>
</protein>